<dbReference type="PANTHER" id="PTHR33693:SF1">
    <property type="entry name" value="TYPE-4 URACIL-DNA GLYCOSYLASE"/>
    <property type="match status" value="1"/>
</dbReference>
<feature type="region of interest" description="Disordered" evidence="12">
    <location>
        <begin position="40"/>
        <end position="67"/>
    </location>
</feature>
<comment type="caution">
    <text evidence="14">The sequence shown here is derived from an EMBL/GenBank/DDBJ whole genome shotgun (WGS) entry which is preliminary data.</text>
</comment>
<dbReference type="Proteomes" id="UP001607157">
    <property type="component" value="Unassembled WGS sequence"/>
</dbReference>
<evidence type="ECO:0000256" key="2">
    <source>
        <dbReference type="ARBA" id="ARBA00006521"/>
    </source>
</evidence>
<dbReference type="GO" id="GO:0004844">
    <property type="term" value="F:uracil DNA N-glycosylase activity"/>
    <property type="evidence" value="ECO:0007669"/>
    <property type="project" value="UniProtKB-EC"/>
</dbReference>
<dbReference type="EC" id="3.2.2.27" evidence="3"/>
<dbReference type="InterPro" id="IPR036895">
    <property type="entry name" value="Uracil-DNA_glycosylase-like_sf"/>
</dbReference>
<organism evidence="14 15">
    <name type="scientific">Roseovarius aquimarinus</name>
    <dbReference type="NCBI Taxonomy" id="1229156"/>
    <lineage>
        <taxon>Bacteria</taxon>
        <taxon>Pseudomonadati</taxon>
        <taxon>Pseudomonadota</taxon>
        <taxon>Alphaproteobacteria</taxon>
        <taxon>Rhodobacterales</taxon>
        <taxon>Roseobacteraceae</taxon>
        <taxon>Roseovarius</taxon>
    </lineage>
</organism>
<evidence type="ECO:0000256" key="7">
    <source>
        <dbReference type="ARBA" id="ARBA00022763"/>
    </source>
</evidence>
<accession>A0ABW7I9M5</accession>
<dbReference type="SUPFAM" id="SSF52141">
    <property type="entry name" value="Uracil-DNA glycosylase-like"/>
    <property type="match status" value="1"/>
</dbReference>
<evidence type="ECO:0000313" key="15">
    <source>
        <dbReference type="Proteomes" id="UP001607157"/>
    </source>
</evidence>
<dbReference type="CDD" id="cd10030">
    <property type="entry name" value="UDG-F4_TTUDGA_SPO1dp_like"/>
    <property type="match status" value="1"/>
</dbReference>
<evidence type="ECO:0000256" key="3">
    <source>
        <dbReference type="ARBA" id="ARBA00012030"/>
    </source>
</evidence>
<dbReference type="InterPro" id="IPR005122">
    <property type="entry name" value="Uracil-DNA_glycosylase-like"/>
</dbReference>
<dbReference type="SMART" id="SM00987">
    <property type="entry name" value="UreE_C"/>
    <property type="match status" value="1"/>
</dbReference>
<keyword evidence="8 14" id="KW-0378">Hydrolase</keyword>
<sequence>MDSALDFHGLRALLQWQVELGVDEAIGDVPVNRYDLEEAAPKAPQARAAPAQPRAAQVAPPQAGASDAEAVEAARRAAGGAQDLDALRAALAAFEHCELKRGARNLVFSDGVRGARVMVIGEAPGRDEDREGRPFVGQAGRMLDRMLAAIGLSREENVYITNVVPWRPPQNADPKPAEIEMMRPFVERHVALAAPEIVIVMGNISSDCALQKRGITKLRGEWHEAWGRPVLPMTHPAYLLRTPSAKRAAWADLLAVQARLRGMQS</sequence>
<keyword evidence="11" id="KW-0234">DNA repair</keyword>
<dbReference type="NCBIfam" id="TIGR00758">
    <property type="entry name" value="UDG_fam4"/>
    <property type="match status" value="1"/>
</dbReference>
<comment type="similarity">
    <text evidence="2">Belongs to the uracil-DNA glycosylase (UDG) superfamily. Type 4 (UDGa) family.</text>
</comment>
<name>A0ABW7I9M5_9RHOB</name>
<dbReference type="Pfam" id="PF03167">
    <property type="entry name" value="UDG"/>
    <property type="match status" value="1"/>
</dbReference>
<dbReference type="InterPro" id="IPR005273">
    <property type="entry name" value="Ura-DNA_glyco_family4"/>
</dbReference>
<evidence type="ECO:0000256" key="4">
    <source>
        <dbReference type="ARBA" id="ARBA00019403"/>
    </source>
</evidence>
<evidence type="ECO:0000256" key="6">
    <source>
        <dbReference type="ARBA" id="ARBA00022723"/>
    </source>
</evidence>
<evidence type="ECO:0000256" key="12">
    <source>
        <dbReference type="SAM" id="MobiDB-lite"/>
    </source>
</evidence>
<evidence type="ECO:0000256" key="9">
    <source>
        <dbReference type="ARBA" id="ARBA00023004"/>
    </source>
</evidence>
<evidence type="ECO:0000256" key="10">
    <source>
        <dbReference type="ARBA" id="ARBA00023014"/>
    </source>
</evidence>
<keyword evidence="6" id="KW-0479">Metal-binding</keyword>
<keyword evidence="5" id="KW-0004">4Fe-4S</keyword>
<gene>
    <name evidence="14" type="ORF">ACGRVM_13440</name>
</gene>
<dbReference type="RefSeq" id="WP_377172395.1">
    <property type="nucleotide sequence ID" value="NZ_JBHTJC010000003.1"/>
</dbReference>
<dbReference type="SMART" id="SM00986">
    <property type="entry name" value="UDG"/>
    <property type="match status" value="1"/>
</dbReference>
<evidence type="ECO:0000256" key="11">
    <source>
        <dbReference type="ARBA" id="ARBA00023204"/>
    </source>
</evidence>
<keyword evidence="10" id="KW-0411">Iron-sulfur</keyword>
<dbReference type="PANTHER" id="PTHR33693">
    <property type="entry name" value="TYPE-5 URACIL-DNA GLYCOSYLASE"/>
    <property type="match status" value="1"/>
</dbReference>
<keyword evidence="7" id="KW-0227">DNA damage</keyword>
<feature type="compositionally biased region" description="Low complexity" evidence="12">
    <location>
        <begin position="41"/>
        <end position="67"/>
    </location>
</feature>
<dbReference type="EMBL" id="JBIHMM010000003">
    <property type="protein sequence ID" value="MFH0254904.1"/>
    <property type="molecule type" value="Genomic_DNA"/>
</dbReference>
<comment type="catalytic activity">
    <reaction evidence="1">
        <text>Hydrolyzes single-stranded DNA or mismatched double-stranded DNA and polynucleotides, releasing free uracil.</text>
        <dbReference type="EC" id="3.2.2.27"/>
    </reaction>
</comment>
<keyword evidence="14" id="KW-0326">Glycosidase</keyword>
<dbReference type="Gene3D" id="3.40.470.10">
    <property type="entry name" value="Uracil-DNA glycosylase-like domain"/>
    <property type="match status" value="1"/>
</dbReference>
<proteinExistence type="inferred from homology"/>
<evidence type="ECO:0000313" key="14">
    <source>
        <dbReference type="EMBL" id="MFH0254904.1"/>
    </source>
</evidence>
<evidence type="ECO:0000256" key="5">
    <source>
        <dbReference type="ARBA" id="ARBA00022485"/>
    </source>
</evidence>
<keyword evidence="15" id="KW-1185">Reference proteome</keyword>
<evidence type="ECO:0000256" key="1">
    <source>
        <dbReference type="ARBA" id="ARBA00001400"/>
    </source>
</evidence>
<dbReference type="InterPro" id="IPR051536">
    <property type="entry name" value="UDG_Type-4/5"/>
</dbReference>
<keyword evidence="9" id="KW-0408">Iron</keyword>
<evidence type="ECO:0000259" key="13">
    <source>
        <dbReference type="SMART" id="SM00986"/>
    </source>
</evidence>
<protein>
    <recommendedName>
        <fullName evidence="4">Type-4 uracil-DNA glycosylase</fullName>
        <ecNumber evidence="3">3.2.2.27</ecNumber>
    </recommendedName>
</protein>
<reference evidence="14 15" key="1">
    <citation type="submission" date="2024-10" db="EMBL/GenBank/DDBJ databases">
        <authorList>
            <person name="Yang X.-N."/>
        </authorList>
    </citation>
    <scope>NUCLEOTIDE SEQUENCE [LARGE SCALE GENOMIC DNA]</scope>
    <source>
        <strain evidence="14 15">CAU 1059</strain>
    </source>
</reference>
<feature type="domain" description="Uracil-DNA glycosylase-like" evidence="13">
    <location>
        <begin position="108"/>
        <end position="254"/>
    </location>
</feature>
<evidence type="ECO:0000256" key="8">
    <source>
        <dbReference type="ARBA" id="ARBA00022801"/>
    </source>
</evidence>